<reference evidence="1 2" key="1">
    <citation type="submission" date="2023-09" db="EMBL/GenBank/DDBJ databases">
        <title>Nesidiocoris tenuis whole genome shotgun sequence.</title>
        <authorList>
            <person name="Shibata T."/>
            <person name="Shimoda M."/>
            <person name="Kobayashi T."/>
            <person name="Uehara T."/>
        </authorList>
    </citation>
    <scope>NUCLEOTIDE SEQUENCE [LARGE SCALE GENOMIC DNA]</scope>
    <source>
        <strain evidence="1 2">Japan</strain>
    </source>
</reference>
<organism evidence="1 2">
    <name type="scientific">Nesidiocoris tenuis</name>
    <dbReference type="NCBI Taxonomy" id="355587"/>
    <lineage>
        <taxon>Eukaryota</taxon>
        <taxon>Metazoa</taxon>
        <taxon>Ecdysozoa</taxon>
        <taxon>Arthropoda</taxon>
        <taxon>Hexapoda</taxon>
        <taxon>Insecta</taxon>
        <taxon>Pterygota</taxon>
        <taxon>Neoptera</taxon>
        <taxon>Paraneoptera</taxon>
        <taxon>Hemiptera</taxon>
        <taxon>Heteroptera</taxon>
        <taxon>Panheteroptera</taxon>
        <taxon>Cimicomorpha</taxon>
        <taxon>Miridae</taxon>
        <taxon>Dicyphina</taxon>
        <taxon>Nesidiocoris</taxon>
    </lineage>
</organism>
<sequence>MFLMEFFCKKNVYINLGYIKSKNLPLWILRAPAAPATTRSRHSCYYARSPLLLLRSLATPAATLSRHSCCHALSPLLLPRALATPAATRSSHSCCYVLWPLLLLRALATPTTQRSIAPTTTHSCHSYNVTLHHYDHALSPL</sequence>
<evidence type="ECO:0000313" key="2">
    <source>
        <dbReference type="Proteomes" id="UP001307889"/>
    </source>
</evidence>
<dbReference type="Proteomes" id="UP001307889">
    <property type="component" value="Chromosome 14"/>
</dbReference>
<accession>A0ABN7BDK6</accession>
<keyword evidence="2" id="KW-1185">Reference proteome</keyword>
<protein>
    <submittedName>
        <fullName evidence="1">Uncharacterized protein</fullName>
    </submittedName>
</protein>
<dbReference type="EMBL" id="AP028922">
    <property type="protein sequence ID" value="BET02412.1"/>
    <property type="molecule type" value="Genomic_DNA"/>
</dbReference>
<proteinExistence type="predicted"/>
<gene>
    <name evidence="1" type="ORF">NTJ_15231</name>
</gene>
<name>A0ABN7BDK6_9HEMI</name>
<evidence type="ECO:0000313" key="1">
    <source>
        <dbReference type="EMBL" id="BET02412.1"/>
    </source>
</evidence>